<evidence type="ECO:0000313" key="3">
    <source>
        <dbReference type="Proteomes" id="UP000837857"/>
    </source>
</evidence>
<feature type="non-terminal residue" evidence="2">
    <location>
        <position position="114"/>
    </location>
</feature>
<reference evidence="2" key="1">
    <citation type="submission" date="2022-03" db="EMBL/GenBank/DDBJ databases">
        <authorList>
            <person name="Martin H S."/>
        </authorList>
    </citation>
    <scope>NUCLEOTIDE SEQUENCE</scope>
</reference>
<proteinExistence type="predicted"/>
<evidence type="ECO:0000256" key="1">
    <source>
        <dbReference type="SAM" id="MobiDB-lite"/>
    </source>
</evidence>
<dbReference type="Proteomes" id="UP000837857">
    <property type="component" value="Chromosome 12"/>
</dbReference>
<protein>
    <submittedName>
        <fullName evidence="2">Uncharacterized protein</fullName>
    </submittedName>
</protein>
<keyword evidence="3" id="KW-1185">Reference proteome</keyword>
<feature type="compositionally biased region" description="Basic and acidic residues" evidence="1">
    <location>
        <begin position="34"/>
        <end position="45"/>
    </location>
</feature>
<name>A0ABN8HSH5_9NEOP</name>
<evidence type="ECO:0000313" key="2">
    <source>
        <dbReference type="EMBL" id="CAH2040529.1"/>
    </source>
</evidence>
<organism evidence="2 3">
    <name type="scientific">Iphiclides podalirius</name>
    <name type="common">scarce swallowtail</name>
    <dbReference type="NCBI Taxonomy" id="110791"/>
    <lineage>
        <taxon>Eukaryota</taxon>
        <taxon>Metazoa</taxon>
        <taxon>Ecdysozoa</taxon>
        <taxon>Arthropoda</taxon>
        <taxon>Hexapoda</taxon>
        <taxon>Insecta</taxon>
        <taxon>Pterygota</taxon>
        <taxon>Neoptera</taxon>
        <taxon>Endopterygota</taxon>
        <taxon>Lepidoptera</taxon>
        <taxon>Glossata</taxon>
        <taxon>Ditrysia</taxon>
        <taxon>Papilionoidea</taxon>
        <taxon>Papilionidae</taxon>
        <taxon>Papilioninae</taxon>
        <taxon>Iphiclides</taxon>
    </lineage>
</organism>
<gene>
    <name evidence="2" type="ORF">IPOD504_LOCUS2634</name>
</gene>
<sequence length="114" mass="11877">MLDIFTRRANLSTLAAATAKGAPIAAGRGGAGDLSHDSGPRRPAHRDSVAYIASQTALIATAIVQISRGCAHYSGTVPTHCFRLFRLPVLPDACAPRSLSQSMDGGVLKKLSYG</sequence>
<dbReference type="EMBL" id="OW152824">
    <property type="protein sequence ID" value="CAH2040529.1"/>
    <property type="molecule type" value="Genomic_DNA"/>
</dbReference>
<feature type="region of interest" description="Disordered" evidence="1">
    <location>
        <begin position="24"/>
        <end position="45"/>
    </location>
</feature>
<accession>A0ABN8HSH5</accession>